<feature type="compositionally biased region" description="Basic and acidic residues" evidence="1">
    <location>
        <begin position="590"/>
        <end position="600"/>
    </location>
</feature>
<dbReference type="VEuPathDB" id="TriTrypDB:ECC02_003196"/>
<dbReference type="VEuPathDB" id="TriTrypDB:TcCL_NonESM01621"/>
<dbReference type="VEuPathDB" id="TriTrypDB:TcCLB.511297.10"/>
<evidence type="ECO:0000313" key="4">
    <source>
        <dbReference type="Proteomes" id="UP000246078"/>
    </source>
</evidence>
<dbReference type="VEuPathDB" id="TriTrypDB:TcCL_ESM11847"/>
<dbReference type="VEuPathDB" id="TriTrypDB:TCSYLVIO_006000"/>
<dbReference type="VEuPathDB" id="TriTrypDB:TcG_00141"/>
<feature type="transmembrane region" description="Helical" evidence="2">
    <location>
        <begin position="2395"/>
        <end position="2416"/>
    </location>
</feature>
<dbReference type="EMBL" id="PRFC01000018">
    <property type="protein sequence ID" value="PWV17350.1"/>
    <property type="molecule type" value="Genomic_DNA"/>
</dbReference>
<evidence type="ECO:0000313" key="3">
    <source>
        <dbReference type="EMBL" id="PWV17350.1"/>
    </source>
</evidence>
<evidence type="ECO:0000256" key="2">
    <source>
        <dbReference type="SAM" id="Phobius"/>
    </source>
</evidence>
<dbReference type="VEuPathDB" id="TriTrypDB:TcCL_ESM06472"/>
<dbReference type="PANTHER" id="PTHR39670">
    <property type="entry name" value="C2 DOMAIN-CONTAINING PROTEIN-RELATED"/>
    <property type="match status" value="1"/>
</dbReference>
<feature type="transmembrane region" description="Helical" evidence="2">
    <location>
        <begin position="2468"/>
        <end position="2487"/>
    </location>
</feature>
<proteinExistence type="predicted"/>
<feature type="region of interest" description="Disordered" evidence="1">
    <location>
        <begin position="1990"/>
        <end position="2012"/>
    </location>
</feature>
<feature type="compositionally biased region" description="Polar residues" evidence="1">
    <location>
        <begin position="2068"/>
        <end position="2085"/>
    </location>
</feature>
<feature type="region of interest" description="Disordered" evidence="1">
    <location>
        <begin position="468"/>
        <end position="549"/>
    </location>
</feature>
<dbReference type="VEuPathDB" id="TriTrypDB:TcCLB.511295.70"/>
<evidence type="ECO:0000256" key="1">
    <source>
        <dbReference type="SAM" id="MobiDB-lite"/>
    </source>
</evidence>
<dbReference type="VEuPathDB" id="TriTrypDB:Tc_MARK_4706"/>
<feature type="region of interest" description="Disordered" evidence="1">
    <location>
        <begin position="588"/>
        <end position="609"/>
    </location>
</feature>
<keyword evidence="2" id="KW-1133">Transmembrane helix</keyword>
<name>A0A2V2X919_TRYCR</name>
<sequence>MIFLEPEVDYFRMQLHHLALPRDICLPGSAKKSCSLEKSVEEGPTPAPPASGKTKDVSTGSLSTEEKAEVLHRALLTALHQRFPYECPDTLEHVYILSITHLSSPPLSDTRLSCEELAELQGPQSFLPPELRFRTFPSHLNALLSSNAFPTGVATRREDEEKPQEEGGVGGKKEEDHLTKYHYNDTYFILLPELTRAQQQLYHQRRRDYKRTSYISAELGGISPSDIASSEAFEWNEATTSLGEDGVKVGEGMMGFRVLDGSMIYNMAATQTTCRGSASRSLQFTAFKVPLSRFSPEEQQYYTNKREEARFCAGLYPTVHQSKPSANSTDNYMNDTMRRMLAFEVPERYSTEEDTAMESFFSRCNKILRYYAMPAGVRDKTANEEKETKSHAATTFELRESYASTSSFSSALGVRRLVYSFAPCDCYHLVTDENNPLYYAKSSRAAYDARTVSITLVSDLTAAPWSSPTISISSHPNAGTPNERGGKTTAGGGSGGLEGLVFSNQASRAASPDPIVSGKKSSTCTGRSLSPQPIRPQNGKRLSGARTSLQKLTSKTDGFLTLTTSLSCNNVSGNPKHRKDSLLEKGLFGGKEHEESKETDASNGVSNRSKHALSKGDFANIFCLLSNSSAAQHQLRHGVIRPVVSVAVLDREKRPLTSFLKGDNSDGIMCHGLLDHTWYSIPVQPLPAMQDDVQWMPVVFGSTECISDVGYRTAMQIGFFPNKTDTTTRNFSIQQMTSGVLPTLEEARSSLAAAQEKKSALAPRDPNLLPTKQQNKQCLNEVALSSVFKKETPLANNEQPANVTARRGGVAMTFGNDEQPASVTARRGGVAMTFGNDEQPANVTARRGGVAMTFGNDEQPASVTARRGGVAMTFGNDEQPASVTARRGGVAMTFGNDEQPANVTARRGGVAMTFGNDEQPASVTARRGGVAMTFGNDEQPANVTARRGGVAMTFGNDEQPANVTARRGGVAMTFGNDEQPANVTARRGGVAMTFGNDEQPANVTARRGGVAMTFGNDEQPANVTARRGGVAMTFGNDEQPASVTARRGGVAMTFGNDEQPASVTARRGGVAMTFGNDEQPANVTARRGGVAMTFGNDEQPASVTARRGGVAMTFGNDEQPANVTARRGELDERDRMYGRKTGVECFGGDFGWRRSASYRSPKAQRPTIFERGGFALGEPESAVANEDKISTFFSSTARPYMKNISPRPFCRTTGMAPPEDICGGTPVGRWRASSPGPTFGESGAGQVLRNGGDWRPNAQRRGAAREDSPVPGFTGLPRSRATTVLDPFGKLCNRPSPHPTVDAPFQQMAGESHFYPSQNDRWQSHDVNNGLHRTRIAEHRDGSFWRPTSFGGPPPNGTSDPLASPISSISRSGLLMYEDNNASARGGFGGNFTPDAFHRFSHRPTVSRLNTGIGCGRYDTTNVNHHSNSAGAFADSGKRVGAGINSSFNSPFARTGFLYDDGVSRLPIIDEYGSPRNGSRVRPRGVQAMDIAWSGQWASSPAPSRSAHDIPGRRAVPYPVTSRVASIAMPWRNTTTTGAGVNKRGLLASKPPLAPSSRAPPFCFSAKPAGVRGTVTPSSVRGLTLRERVRLRQQQLRREANLQAVNENLHENYCMGNDMKRLRKEPNGFISEKACPDINASGEPNVVTGNTTSVPGATAEAAHNGDTRTAEKQGAAYLGSYGEQVRRLESLTEPFIQADGVNVSFCLRDLANVFLCLPGGALKESDLTKAAWLDDGVSYFVSAKPMRFRGGWESYLQHLNLYQQPFYLRERAFIFVLRVPYHPNLRVCVAVHNLDDFIALLQQRPLKPILLTKEEKWMQERLYGTDSGGIGSQAQTNSKRVGFFRRLFQRLHITKIDSRKEETRDEAQQCGGWAPMTWRRRLALLRLHAEATLRGSAWKTFTTPLLTDPALLHARMSFLSNRTATYAAIRHRINTLQALAATMVTKQREGCAREQPRMIENRVDSEKSLPLASNQTDPLNERPLFPLEARTPATTTTASGAKNVKTKREPFRVDRVGDGSATALRRPHPALPAMQPVETSAAAMTRGVIEKRTEMQTKCRSTLAPYASSVSLSRPQSPTPASQSDPVGVPGQLLPRETKRDALIQVAENMARRNNIPNEISPPPMTTVLKFVSSLDQTEKQGQIFDGCSKQTSISCVTTPNPVFAGLLPTPTEIHRQGECFNISVSQLQQLLQWQWEYHQNCYEAFPLPVFCGALVTPPAAYFDLAGGLKKRNEGSGISPLSRSLLLALIKWGWLVPMDYKASREGTRLCFLSEDPLSSLFGLQSRMGRGTFCLCFLVFGMWRHQAMWLALLYIVYNLLQAIMRVIFGGFHRRPAALDSATSIAYLQSEAAVETMLEKRQFFRTQSLATRILRTQSFVQNVLSRAVMLMRGHSPFLSLIIGLEVLMTCLLILIYKYSVCHLLPNTHLVPGVMVEHLLQALGPFAWVWNSAVVRWCAPLILPSGVDGKTLGFLFFLYFFCFLLPWSPLRWMCRRTWELFLHDDALVRRPLLSF</sequence>
<dbReference type="VEuPathDB" id="TriTrypDB:TcBrA4_0086470"/>
<keyword evidence="2" id="KW-0812">Transmembrane</keyword>
<gene>
    <name evidence="3" type="ORF">C3747_18g373</name>
</gene>
<dbReference type="VEuPathDB" id="TriTrypDB:TCDM_05351"/>
<organism evidence="3 4">
    <name type="scientific">Trypanosoma cruzi</name>
    <dbReference type="NCBI Taxonomy" id="5693"/>
    <lineage>
        <taxon>Eukaryota</taxon>
        <taxon>Discoba</taxon>
        <taxon>Euglenozoa</taxon>
        <taxon>Kinetoplastea</taxon>
        <taxon>Metakinetoplastina</taxon>
        <taxon>Trypanosomatida</taxon>
        <taxon>Trypanosomatidae</taxon>
        <taxon>Trypanosoma</taxon>
        <taxon>Schizotrypanum</taxon>
    </lineage>
</organism>
<feature type="region of interest" description="Disordered" evidence="1">
    <location>
        <begin position="154"/>
        <end position="176"/>
    </location>
</feature>
<dbReference type="VEuPathDB" id="TriTrypDB:C3747_18g373"/>
<feature type="compositionally biased region" description="Gly residues" evidence="1">
    <location>
        <begin position="488"/>
        <end position="498"/>
    </location>
</feature>
<dbReference type="VEuPathDB" id="TriTrypDB:TcCL_ESM06473"/>
<reference evidence="3 4" key="1">
    <citation type="journal article" date="2018" name="Microb. Genom.">
        <title>Expanding an expanded genome: long-read sequencing of Trypanosoma cruzi.</title>
        <authorList>
            <person name="Berna L."/>
            <person name="Rodriguez M."/>
            <person name="Chiribao M.L."/>
            <person name="Parodi-Talice A."/>
            <person name="Pita S."/>
            <person name="Rijo G."/>
            <person name="Alvarez-Valin F."/>
            <person name="Robello C."/>
        </authorList>
    </citation>
    <scope>NUCLEOTIDE SEQUENCE [LARGE SCALE GENOMIC DNA]</scope>
    <source>
        <strain evidence="3 4">TCC</strain>
    </source>
</reference>
<dbReference type="VEuPathDB" id="TriTrypDB:C4B63_4g524"/>
<feature type="compositionally biased region" description="Polar residues" evidence="1">
    <location>
        <begin position="519"/>
        <end position="531"/>
    </location>
</feature>
<dbReference type="Proteomes" id="UP000246078">
    <property type="component" value="Unassembled WGS sequence"/>
</dbReference>
<feature type="transmembrane region" description="Helical" evidence="2">
    <location>
        <begin position="2306"/>
        <end position="2327"/>
    </location>
</feature>
<accession>A0A2V2X919</accession>
<comment type="caution">
    <text evidence="3">The sequence shown here is derived from an EMBL/GenBank/DDBJ whole genome shotgun (WGS) entry which is preliminary data.</text>
</comment>
<feature type="region of interest" description="Disordered" evidence="1">
    <location>
        <begin position="1963"/>
        <end position="1982"/>
    </location>
</feature>
<dbReference type="VEuPathDB" id="TriTrypDB:C4B63_4g520"/>
<dbReference type="VEuPathDB" id="TriTrypDB:TcCLB.511365.100"/>
<dbReference type="VEuPathDB" id="TriTrypDB:C4B63_4g518"/>
<feature type="region of interest" description="Disordered" evidence="1">
    <location>
        <begin position="2056"/>
        <end position="2093"/>
    </location>
</feature>
<dbReference type="VEuPathDB" id="TriTrypDB:TcG_00140"/>
<keyword evidence="2" id="KW-0472">Membrane</keyword>
<dbReference type="VEuPathDB" id="TriTrypDB:ECC02_003197"/>
<feature type="region of interest" description="Disordered" evidence="1">
    <location>
        <begin position="36"/>
        <end position="59"/>
    </location>
</feature>
<protein>
    <submittedName>
        <fullName evidence="3">Uncharacterized protein</fullName>
    </submittedName>
</protein>
<dbReference type="VEuPathDB" id="TriTrypDB:TcCLB.506481.39"/>
<dbReference type="PANTHER" id="PTHR39670:SF2">
    <property type="entry name" value="PARAFLAGELLAR ROD PROTEIN"/>
    <property type="match status" value="1"/>
</dbReference>
<feature type="region of interest" description="Disordered" evidence="1">
    <location>
        <begin position="1236"/>
        <end position="1280"/>
    </location>
</feature>
<dbReference type="VEuPathDB" id="TriTrypDB:TCDM_05352"/>
<feature type="compositionally biased region" description="Polar residues" evidence="1">
    <location>
        <begin position="468"/>
        <end position="480"/>
    </location>
</feature>
<dbReference type="VEuPathDB" id="TriTrypDB:Tc_MARK_4704"/>